<accession>A0ABQ5XWK9</accession>
<comment type="caution">
    <text evidence="1">The sequence shown here is derived from an EMBL/GenBank/DDBJ whole genome shotgun (WGS) entry which is preliminary data.</text>
</comment>
<keyword evidence="2" id="KW-1185">Reference proteome</keyword>
<name>A0ABQ5XWK9_9GAMM</name>
<evidence type="ECO:0000313" key="1">
    <source>
        <dbReference type="EMBL" id="GLQ95454.1"/>
    </source>
</evidence>
<proteinExistence type="predicted"/>
<dbReference type="SUPFAM" id="SSF53254">
    <property type="entry name" value="Phosphoglycerate mutase-like"/>
    <property type="match status" value="1"/>
</dbReference>
<dbReference type="Gene3D" id="3.40.50.1240">
    <property type="entry name" value="Phosphoglycerate mutase-like"/>
    <property type="match status" value="1"/>
</dbReference>
<evidence type="ECO:0000313" key="2">
    <source>
        <dbReference type="Proteomes" id="UP001156670"/>
    </source>
</evidence>
<reference evidence="2" key="1">
    <citation type="journal article" date="2019" name="Int. J. Syst. Evol. Microbiol.">
        <title>The Global Catalogue of Microorganisms (GCM) 10K type strain sequencing project: providing services to taxonomists for standard genome sequencing and annotation.</title>
        <authorList>
            <consortium name="The Broad Institute Genomics Platform"/>
            <consortium name="The Broad Institute Genome Sequencing Center for Infectious Disease"/>
            <person name="Wu L."/>
            <person name="Ma J."/>
        </authorList>
    </citation>
    <scope>NUCLEOTIDE SEQUENCE [LARGE SCALE GENOMIC DNA]</scope>
    <source>
        <strain evidence="2">NBRC 111980</strain>
    </source>
</reference>
<organism evidence="1 2">
    <name type="scientific">Dyella acidisoli</name>
    <dbReference type="NCBI Taxonomy" id="1867834"/>
    <lineage>
        <taxon>Bacteria</taxon>
        <taxon>Pseudomonadati</taxon>
        <taxon>Pseudomonadota</taxon>
        <taxon>Gammaproteobacteria</taxon>
        <taxon>Lysobacterales</taxon>
        <taxon>Rhodanobacteraceae</taxon>
        <taxon>Dyella</taxon>
    </lineage>
</organism>
<dbReference type="EMBL" id="BSOB01000061">
    <property type="protein sequence ID" value="GLQ95454.1"/>
    <property type="molecule type" value="Genomic_DNA"/>
</dbReference>
<dbReference type="RefSeq" id="WP_345782843.1">
    <property type="nucleotide sequence ID" value="NZ_BSOB01000061.1"/>
</dbReference>
<dbReference type="InterPro" id="IPR000560">
    <property type="entry name" value="His_Pase_clade-2"/>
</dbReference>
<gene>
    <name evidence="1" type="ORF">GCM10007901_44090</name>
</gene>
<dbReference type="Proteomes" id="UP001156670">
    <property type="component" value="Unassembled WGS sequence"/>
</dbReference>
<sequence>MTKGASPYIGWGRVTPAQLEQLSQLHALLFDIYARPHYMAQRVASVMSQRIIHLLQDDHAPKLSVLVGSDNNIIALASVLGLHFKMPGYANDDPPIGGALGIELWRDHADGKQYVRVFYQAQSLVQLRVLQPSGQQSLPAAITLHLTDCSDDHKGLCPLETIISPLRKIAALAR</sequence>
<dbReference type="Pfam" id="PF00328">
    <property type="entry name" value="His_Phos_2"/>
    <property type="match status" value="1"/>
</dbReference>
<protein>
    <submittedName>
        <fullName evidence="1">Uncharacterized protein</fullName>
    </submittedName>
</protein>
<dbReference type="InterPro" id="IPR029033">
    <property type="entry name" value="His_PPase_superfam"/>
</dbReference>